<gene>
    <name evidence="6" type="ORF">WN944_018091</name>
</gene>
<protein>
    <submittedName>
        <fullName evidence="6">Uncharacterized protein</fullName>
    </submittedName>
</protein>
<dbReference type="GO" id="GO:0016020">
    <property type="term" value="C:membrane"/>
    <property type="evidence" value="ECO:0007669"/>
    <property type="project" value="UniProtKB-SubCell"/>
</dbReference>
<dbReference type="Proteomes" id="UP001428341">
    <property type="component" value="Unassembled WGS sequence"/>
</dbReference>
<dbReference type="GO" id="GO:0022857">
    <property type="term" value="F:transmembrane transporter activity"/>
    <property type="evidence" value="ECO:0007669"/>
    <property type="project" value="InterPro"/>
</dbReference>
<accession>A0AAP0LTE7</accession>
<evidence type="ECO:0000256" key="1">
    <source>
        <dbReference type="ARBA" id="ARBA00004141"/>
    </source>
</evidence>
<dbReference type="PANTHER" id="PTHR11654">
    <property type="entry name" value="OLIGOPEPTIDE TRANSPORTER-RELATED"/>
    <property type="match status" value="1"/>
</dbReference>
<evidence type="ECO:0000256" key="3">
    <source>
        <dbReference type="ARBA" id="ARBA00022692"/>
    </source>
</evidence>
<comment type="subcellular location">
    <subcellularLocation>
        <location evidence="1">Membrane</location>
        <topology evidence="1">Multi-pass membrane protein</topology>
    </subcellularLocation>
</comment>
<dbReference type="InterPro" id="IPR000109">
    <property type="entry name" value="POT_fam"/>
</dbReference>
<evidence type="ECO:0000256" key="4">
    <source>
        <dbReference type="ARBA" id="ARBA00022989"/>
    </source>
</evidence>
<organism evidence="6 7">
    <name type="scientific">Citrus x changshan-huyou</name>
    <dbReference type="NCBI Taxonomy" id="2935761"/>
    <lineage>
        <taxon>Eukaryota</taxon>
        <taxon>Viridiplantae</taxon>
        <taxon>Streptophyta</taxon>
        <taxon>Embryophyta</taxon>
        <taxon>Tracheophyta</taxon>
        <taxon>Spermatophyta</taxon>
        <taxon>Magnoliopsida</taxon>
        <taxon>eudicotyledons</taxon>
        <taxon>Gunneridae</taxon>
        <taxon>Pentapetalae</taxon>
        <taxon>rosids</taxon>
        <taxon>malvids</taxon>
        <taxon>Sapindales</taxon>
        <taxon>Rutaceae</taxon>
        <taxon>Aurantioideae</taxon>
        <taxon>Citrus</taxon>
    </lineage>
</organism>
<proteinExistence type="inferred from homology"/>
<evidence type="ECO:0000313" key="6">
    <source>
        <dbReference type="EMBL" id="KAK9186703.1"/>
    </source>
</evidence>
<dbReference type="EMBL" id="JBCGBO010000007">
    <property type="protein sequence ID" value="KAK9186703.1"/>
    <property type="molecule type" value="Genomic_DNA"/>
</dbReference>
<keyword evidence="5" id="KW-0472">Membrane</keyword>
<keyword evidence="4" id="KW-1133">Transmembrane helix</keyword>
<comment type="caution">
    <text evidence="6">The sequence shown here is derived from an EMBL/GenBank/DDBJ whole genome shotgun (WGS) entry which is preliminary data.</text>
</comment>
<dbReference type="Pfam" id="PF00854">
    <property type="entry name" value="PTR2"/>
    <property type="match status" value="1"/>
</dbReference>
<keyword evidence="3" id="KW-0812">Transmembrane</keyword>
<reference evidence="6 7" key="1">
    <citation type="submission" date="2024-05" db="EMBL/GenBank/DDBJ databases">
        <title>Haplotype-resolved chromosome-level genome assembly of Huyou (Citrus changshanensis).</title>
        <authorList>
            <person name="Miao C."/>
            <person name="Chen W."/>
            <person name="Wu Y."/>
            <person name="Wang L."/>
            <person name="Zhao S."/>
            <person name="Grierson D."/>
            <person name="Xu C."/>
            <person name="Chen K."/>
        </authorList>
    </citation>
    <scope>NUCLEOTIDE SEQUENCE [LARGE SCALE GENOMIC DNA]</scope>
    <source>
        <strain evidence="6">01-14</strain>
        <tissue evidence="6">Leaf</tissue>
    </source>
</reference>
<dbReference type="AlphaFoldDB" id="A0AAP0LTE7"/>
<evidence type="ECO:0000256" key="5">
    <source>
        <dbReference type="ARBA" id="ARBA00023136"/>
    </source>
</evidence>
<dbReference type="Gene3D" id="1.20.1250.20">
    <property type="entry name" value="MFS general substrate transporter like domains"/>
    <property type="match status" value="1"/>
</dbReference>
<comment type="similarity">
    <text evidence="2">Belongs to the major facilitator superfamily. Proton-dependent oligopeptide transporter (POT/PTR) (TC 2.A.17) family.</text>
</comment>
<dbReference type="InterPro" id="IPR036259">
    <property type="entry name" value="MFS_trans_sf"/>
</dbReference>
<sequence>MVASFKFMKPTYTNGICKMASTSLQIAFFYSFLYIIAVDASGKKPNISTFGADQFDDFDPDEENIKASFFSRRMFSSFVRALCATLGLVYIQENMCLDKAAIKHGSGGVIIRPPWTVT</sequence>
<evidence type="ECO:0000256" key="2">
    <source>
        <dbReference type="ARBA" id="ARBA00005982"/>
    </source>
</evidence>
<keyword evidence="7" id="KW-1185">Reference proteome</keyword>
<evidence type="ECO:0000313" key="7">
    <source>
        <dbReference type="Proteomes" id="UP001428341"/>
    </source>
</evidence>
<name>A0AAP0LTE7_9ROSI</name>